<dbReference type="Pfam" id="PF02470">
    <property type="entry name" value="MlaD"/>
    <property type="match status" value="1"/>
</dbReference>
<reference evidence="2 3" key="1">
    <citation type="submission" date="2024-01" db="EMBL/GenBank/DDBJ databases">
        <title>Draft genome sequence of Gordonia sp. LSe1-13.</title>
        <authorList>
            <person name="Suphannarot A."/>
            <person name="Mingma R."/>
        </authorList>
    </citation>
    <scope>NUCLEOTIDE SEQUENCE [LARGE SCALE GENOMIC DNA]</scope>
    <source>
        <strain evidence="2 3">LSe1-13</strain>
    </source>
</reference>
<keyword evidence="3" id="KW-1185">Reference proteome</keyword>
<name>A0ABU7M8K2_9ACTN</name>
<dbReference type="PROSITE" id="PS51257">
    <property type="entry name" value="PROKAR_LIPOPROTEIN"/>
    <property type="match status" value="1"/>
</dbReference>
<feature type="domain" description="Mce/MlaD" evidence="1">
    <location>
        <begin position="41"/>
        <end position="116"/>
    </location>
</feature>
<organism evidence="2 3">
    <name type="scientific">Gordonia sesuvii</name>
    <dbReference type="NCBI Taxonomy" id="3116777"/>
    <lineage>
        <taxon>Bacteria</taxon>
        <taxon>Bacillati</taxon>
        <taxon>Actinomycetota</taxon>
        <taxon>Actinomycetes</taxon>
        <taxon>Mycobacteriales</taxon>
        <taxon>Gordoniaceae</taxon>
        <taxon>Gordonia</taxon>
    </lineage>
</organism>
<sequence>MTRRRLVRALAVLMAALLASGCGVGLGDLPLPRRDSGTGDTYTITAEFVNALNLPQQAKVRLSGADIGEVDSMRVRDYTALVSLRIRDDVILPVGTRAELRSATPLGDVFVGLEPPEPGGEAPGGTLIDGDTIPLSDTAAAATVEEVLATSAVLVNGGVLRDLTTIVNGLGRTVGDNGDELAALIARSTRLISSLSRRSGELRSALRQTDRLVTTMSTRKPVLDDALAAAGPALDVIAAHTDEILGLVDQIGSISTTLSRFPSVKTGETQHLTANLNRISAELNRAATAPGIEVEAMNELLAPVIKITSSTAAHVDADLQDLAIGALADPNHHADPGSRLPDLSDADNFAGTLAYTLQRLRQKLVPPR</sequence>
<dbReference type="PANTHER" id="PTHR33371">
    <property type="entry name" value="INTERMEMBRANE PHOSPHOLIPID TRANSPORT SYSTEM BINDING PROTEIN MLAD-RELATED"/>
    <property type="match status" value="1"/>
</dbReference>
<accession>A0ABU7M8K2</accession>
<dbReference type="RefSeq" id="WP_330431069.1">
    <property type="nucleotide sequence ID" value="NZ_JAZDUF010000001.1"/>
</dbReference>
<protein>
    <submittedName>
        <fullName evidence="2">MCE family protein</fullName>
    </submittedName>
</protein>
<dbReference type="NCBIfam" id="TIGR00996">
    <property type="entry name" value="Mtu_fam_mce"/>
    <property type="match status" value="1"/>
</dbReference>
<comment type="caution">
    <text evidence="2">The sequence shown here is derived from an EMBL/GenBank/DDBJ whole genome shotgun (WGS) entry which is preliminary data.</text>
</comment>
<dbReference type="EMBL" id="JAZDUF010000001">
    <property type="protein sequence ID" value="MEE3849438.1"/>
    <property type="molecule type" value="Genomic_DNA"/>
</dbReference>
<evidence type="ECO:0000313" key="3">
    <source>
        <dbReference type="Proteomes" id="UP001347146"/>
    </source>
</evidence>
<dbReference type="InterPro" id="IPR052336">
    <property type="entry name" value="MlaD_Phospholipid_Transporter"/>
</dbReference>
<evidence type="ECO:0000259" key="1">
    <source>
        <dbReference type="Pfam" id="PF02470"/>
    </source>
</evidence>
<proteinExistence type="predicted"/>
<dbReference type="InterPro" id="IPR005693">
    <property type="entry name" value="Mce"/>
</dbReference>
<evidence type="ECO:0000313" key="2">
    <source>
        <dbReference type="EMBL" id="MEE3849438.1"/>
    </source>
</evidence>
<dbReference type="InterPro" id="IPR003399">
    <property type="entry name" value="Mce/MlaD"/>
</dbReference>
<dbReference type="PANTHER" id="PTHR33371:SF15">
    <property type="entry name" value="LIPOPROTEIN LPRN"/>
    <property type="match status" value="1"/>
</dbReference>
<dbReference type="Proteomes" id="UP001347146">
    <property type="component" value="Unassembled WGS sequence"/>
</dbReference>
<gene>
    <name evidence="2" type="ORF">VZC37_03800</name>
</gene>